<feature type="domain" description="DUF8017" evidence="3">
    <location>
        <begin position="100"/>
        <end position="284"/>
    </location>
</feature>
<evidence type="ECO:0000259" key="3">
    <source>
        <dbReference type="Pfam" id="PF26056"/>
    </source>
</evidence>
<dbReference type="InterPro" id="IPR058330">
    <property type="entry name" value="DUF8017"/>
</dbReference>
<protein>
    <recommendedName>
        <fullName evidence="3">DUF8017 domain-containing protein</fullName>
    </recommendedName>
</protein>
<feature type="region of interest" description="Disordered" evidence="1">
    <location>
        <begin position="1"/>
        <end position="29"/>
    </location>
</feature>
<keyword evidence="2" id="KW-0472">Membrane</keyword>
<accession>A0A7X0D6D0</accession>
<keyword evidence="2" id="KW-1133">Transmembrane helix</keyword>
<organism evidence="4 5">
    <name type="scientific">Nocardiopsis mwathae</name>
    <dbReference type="NCBI Taxonomy" id="1472723"/>
    <lineage>
        <taxon>Bacteria</taxon>
        <taxon>Bacillati</taxon>
        <taxon>Actinomycetota</taxon>
        <taxon>Actinomycetes</taxon>
        <taxon>Streptosporangiales</taxon>
        <taxon>Nocardiopsidaceae</taxon>
        <taxon>Nocardiopsis</taxon>
    </lineage>
</organism>
<feature type="transmembrane region" description="Helical" evidence="2">
    <location>
        <begin position="35"/>
        <end position="59"/>
    </location>
</feature>
<evidence type="ECO:0000256" key="1">
    <source>
        <dbReference type="SAM" id="MobiDB-lite"/>
    </source>
</evidence>
<name>A0A7X0D6D0_9ACTN</name>
<evidence type="ECO:0000313" key="5">
    <source>
        <dbReference type="Proteomes" id="UP000546642"/>
    </source>
</evidence>
<proteinExistence type="predicted"/>
<dbReference type="Proteomes" id="UP000546642">
    <property type="component" value="Unassembled WGS sequence"/>
</dbReference>
<gene>
    <name evidence="4" type="ORF">HNR23_003195</name>
</gene>
<evidence type="ECO:0000256" key="2">
    <source>
        <dbReference type="SAM" id="Phobius"/>
    </source>
</evidence>
<reference evidence="4 5" key="1">
    <citation type="submission" date="2020-08" db="EMBL/GenBank/DDBJ databases">
        <title>Sequencing the genomes of 1000 actinobacteria strains.</title>
        <authorList>
            <person name="Klenk H.-P."/>
        </authorList>
    </citation>
    <scope>NUCLEOTIDE SEQUENCE [LARGE SCALE GENOMIC DNA]</scope>
    <source>
        <strain evidence="4 5">DSM 46659</strain>
    </source>
</reference>
<sequence length="291" mass="30661">MTWPGHPQNGDNGEYGYPRHPQPAAPRSAGGPSPLMLGLLALVMVVAVAIAAVVVWNALSDDPQAAAPPPVPDATPAAEPEDEPADGPSPSPRETERLINPGWRTVASDKWGFTYEVPPSDDDWMAKGDGTIIGQGEDENGMPEIAMSGVAVYKDKPCEGWGDRAVTGAQGITETRDTSAMAEGVASKWAELSFTTDAGPGETEVRSVEPFSNNGLEGHRAIVDVKLKDPEKGCQPPTAEVHTVVVPNPAEDDAVRAFTVLTDTGISDAADSDVIERIVDSLRDQEYEVGG</sequence>
<evidence type="ECO:0000313" key="4">
    <source>
        <dbReference type="EMBL" id="MBB6173135.1"/>
    </source>
</evidence>
<comment type="caution">
    <text evidence="4">The sequence shown here is derived from an EMBL/GenBank/DDBJ whole genome shotgun (WGS) entry which is preliminary data.</text>
</comment>
<dbReference type="Pfam" id="PF26056">
    <property type="entry name" value="DUF8017"/>
    <property type="match status" value="1"/>
</dbReference>
<feature type="region of interest" description="Disordered" evidence="1">
    <location>
        <begin position="65"/>
        <end position="101"/>
    </location>
</feature>
<dbReference type="RefSeq" id="WP_184076342.1">
    <property type="nucleotide sequence ID" value="NZ_JACHDS010000001.1"/>
</dbReference>
<dbReference type="AlphaFoldDB" id="A0A7X0D6D0"/>
<keyword evidence="5" id="KW-1185">Reference proteome</keyword>
<dbReference type="EMBL" id="JACHDS010000001">
    <property type="protein sequence ID" value="MBB6173135.1"/>
    <property type="molecule type" value="Genomic_DNA"/>
</dbReference>
<keyword evidence="2" id="KW-0812">Transmembrane</keyword>